<dbReference type="FunFam" id="1.20.59.10:FF:000009">
    <property type="entry name" value="Intracellular chorismate mutase"/>
    <property type="match status" value="1"/>
</dbReference>
<evidence type="ECO:0000256" key="6">
    <source>
        <dbReference type="ARBA" id="ARBA00022605"/>
    </source>
</evidence>
<dbReference type="GO" id="GO:0046417">
    <property type="term" value="P:chorismate metabolic process"/>
    <property type="evidence" value="ECO:0007669"/>
    <property type="project" value="InterPro"/>
</dbReference>
<keyword evidence="7" id="KW-0413">Isomerase</keyword>
<dbReference type="Gene3D" id="1.20.59.10">
    <property type="entry name" value="Chorismate mutase"/>
    <property type="match status" value="1"/>
</dbReference>
<evidence type="ECO:0000256" key="2">
    <source>
        <dbReference type="ARBA" id="ARBA00004496"/>
    </source>
</evidence>
<evidence type="ECO:0000313" key="15">
    <source>
        <dbReference type="Proteomes" id="UP000465812"/>
    </source>
</evidence>
<accession>A0A1X0FNW5</accession>
<sequence>MRPEPPHRDKDAESAEMEIEMAEAHEVTDIDKLRHEIDRLDAEILAAVQRRTEVSQAIGKARMASGGTRLVHSREMKVIERYSELGPEGKDLAILLLRLGRGRLGH</sequence>
<feature type="domain" description="Chorismate mutase" evidence="11">
    <location>
        <begin position="24"/>
        <end position="106"/>
    </location>
</feature>
<dbReference type="Pfam" id="PF01817">
    <property type="entry name" value="CM_2"/>
    <property type="match status" value="1"/>
</dbReference>
<evidence type="ECO:0000256" key="10">
    <source>
        <dbReference type="ARBA" id="ARBA00070758"/>
    </source>
</evidence>
<dbReference type="InterPro" id="IPR010958">
    <property type="entry name" value="Chorismate_mutase_highGC-bac"/>
</dbReference>
<evidence type="ECO:0000256" key="7">
    <source>
        <dbReference type="ARBA" id="ARBA00023235"/>
    </source>
</evidence>
<reference evidence="13 14" key="1">
    <citation type="submission" date="2017-02" db="EMBL/GenBank/DDBJ databases">
        <title>The new phylogeny of genus Mycobacterium.</title>
        <authorList>
            <person name="Tortoli E."/>
            <person name="Trovato A."/>
            <person name="Cirillo D.M."/>
        </authorList>
    </citation>
    <scope>NUCLEOTIDE SEQUENCE [LARGE SCALE GENOMIC DNA]</scope>
    <source>
        <strain evidence="13 14">DSM 45255</strain>
    </source>
</reference>
<comment type="subcellular location">
    <subcellularLocation>
        <location evidence="2">Cytoplasm</location>
    </subcellularLocation>
</comment>
<comment type="subunit">
    <text evidence="9">Homodimer. Interacts with AroG.</text>
</comment>
<organism evidence="13 14">
    <name type="scientific">Mycobacterium mantenii</name>
    <dbReference type="NCBI Taxonomy" id="560555"/>
    <lineage>
        <taxon>Bacteria</taxon>
        <taxon>Bacillati</taxon>
        <taxon>Actinomycetota</taxon>
        <taxon>Actinomycetes</taxon>
        <taxon>Mycobacteriales</taxon>
        <taxon>Mycobacteriaceae</taxon>
        <taxon>Mycobacterium</taxon>
        <taxon>Mycobacterium avium complex (MAC)</taxon>
    </lineage>
</organism>
<dbReference type="Proteomes" id="UP000192760">
    <property type="component" value="Unassembled WGS sequence"/>
</dbReference>
<dbReference type="Proteomes" id="UP000465812">
    <property type="component" value="Chromosome"/>
</dbReference>
<dbReference type="PANTHER" id="PTHR38041">
    <property type="entry name" value="CHORISMATE MUTASE"/>
    <property type="match status" value="1"/>
</dbReference>
<dbReference type="SUPFAM" id="SSF48600">
    <property type="entry name" value="Chorismate mutase II"/>
    <property type="match status" value="1"/>
</dbReference>
<keyword evidence="5" id="KW-0963">Cytoplasm</keyword>
<reference evidence="12" key="3">
    <citation type="submission" date="2020-02" db="EMBL/GenBank/DDBJ databases">
        <authorList>
            <person name="Matsumoto Y."/>
            <person name="Motooka D."/>
            <person name="Nakamura S."/>
        </authorList>
    </citation>
    <scope>NUCLEOTIDE SEQUENCE</scope>
    <source>
        <strain evidence="12">JCM 18113</strain>
    </source>
</reference>
<dbReference type="EMBL" id="AP022590">
    <property type="protein sequence ID" value="BBY41142.1"/>
    <property type="molecule type" value="Genomic_DNA"/>
</dbReference>
<evidence type="ECO:0000256" key="9">
    <source>
        <dbReference type="ARBA" id="ARBA00061789"/>
    </source>
</evidence>
<dbReference type="STRING" id="560555.BST30_18270"/>
<evidence type="ECO:0000313" key="14">
    <source>
        <dbReference type="Proteomes" id="UP000192760"/>
    </source>
</evidence>
<evidence type="ECO:0000313" key="13">
    <source>
        <dbReference type="EMBL" id="ORB03436.1"/>
    </source>
</evidence>
<dbReference type="SMART" id="SM00830">
    <property type="entry name" value="CM_2"/>
    <property type="match status" value="1"/>
</dbReference>
<keyword evidence="15" id="KW-1185">Reference proteome</keyword>
<dbReference type="PROSITE" id="PS51168">
    <property type="entry name" value="CHORISMATE_MUT_2"/>
    <property type="match status" value="1"/>
</dbReference>
<evidence type="ECO:0000256" key="3">
    <source>
        <dbReference type="ARBA" id="ARBA00004817"/>
    </source>
</evidence>
<comment type="function">
    <text evidence="8">Catalyzes the Claisen rearrangement of chorismate to prephenate. Probably involved in the aromatic amino acid biosynthesis.</text>
</comment>
<dbReference type="NCBIfam" id="TIGR01808">
    <property type="entry name" value="CM_M_hiGC-arch"/>
    <property type="match status" value="1"/>
</dbReference>
<dbReference type="GO" id="GO:0004106">
    <property type="term" value="F:chorismate mutase activity"/>
    <property type="evidence" value="ECO:0007669"/>
    <property type="project" value="UniProtKB-EC"/>
</dbReference>
<dbReference type="GO" id="GO:0005737">
    <property type="term" value="C:cytoplasm"/>
    <property type="evidence" value="ECO:0007669"/>
    <property type="project" value="UniProtKB-SubCell"/>
</dbReference>
<dbReference type="InterPro" id="IPR036263">
    <property type="entry name" value="Chorismate_II_sf"/>
</dbReference>
<evidence type="ECO:0000256" key="8">
    <source>
        <dbReference type="ARBA" id="ARBA00056945"/>
    </source>
</evidence>
<evidence type="ECO:0000256" key="4">
    <source>
        <dbReference type="ARBA" id="ARBA00012404"/>
    </source>
</evidence>
<comment type="pathway">
    <text evidence="3">Metabolic intermediate biosynthesis; prephenate biosynthesis; prephenate from chorismate: step 1/1.</text>
</comment>
<dbReference type="NCBIfam" id="NF005894">
    <property type="entry name" value="PRK07857.1"/>
    <property type="match status" value="1"/>
</dbReference>
<proteinExistence type="predicted"/>
<dbReference type="AlphaFoldDB" id="A0A1X0FNW5"/>
<dbReference type="InterPro" id="IPR051331">
    <property type="entry name" value="Chorismate_mutase-related"/>
</dbReference>
<dbReference type="EMBL" id="MVHW01000022">
    <property type="protein sequence ID" value="ORB03436.1"/>
    <property type="molecule type" value="Genomic_DNA"/>
</dbReference>
<gene>
    <name evidence="13" type="ORF">BST30_18270</name>
    <name evidence="12" type="ORF">MMAN_52760</name>
</gene>
<keyword evidence="6" id="KW-0028">Amino-acid biosynthesis</keyword>
<evidence type="ECO:0000313" key="12">
    <source>
        <dbReference type="EMBL" id="BBY41142.1"/>
    </source>
</evidence>
<name>A0A1X0FNW5_MYCNT</name>
<comment type="catalytic activity">
    <reaction evidence="1">
        <text>chorismate = prephenate</text>
        <dbReference type="Rhea" id="RHEA:13897"/>
        <dbReference type="ChEBI" id="CHEBI:29748"/>
        <dbReference type="ChEBI" id="CHEBI:29934"/>
        <dbReference type="EC" id="5.4.99.5"/>
    </reaction>
</comment>
<dbReference type="GO" id="GO:0008652">
    <property type="term" value="P:amino acid biosynthetic process"/>
    <property type="evidence" value="ECO:0007669"/>
    <property type="project" value="UniProtKB-KW"/>
</dbReference>
<dbReference type="GO" id="GO:0009697">
    <property type="term" value="P:salicylic acid biosynthetic process"/>
    <property type="evidence" value="ECO:0007669"/>
    <property type="project" value="TreeGrafter"/>
</dbReference>
<evidence type="ECO:0000256" key="5">
    <source>
        <dbReference type="ARBA" id="ARBA00022490"/>
    </source>
</evidence>
<dbReference type="RefSeq" id="WP_083096839.1">
    <property type="nucleotide sequence ID" value="NZ_AP022590.1"/>
</dbReference>
<dbReference type="InterPro" id="IPR002701">
    <property type="entry name" value="CM_II_prokaryot"/>
</dbReference>
<dbReference type="PANTHER" id="PTHR38041:SF1">
    <property type="entry name" value="CHORISMATE MUTASE"/>
    <property type="match status" value="1"/>
</dbReference>
<reference evidence="12 15" key="2">
    <citation type="journal article" date="2019" name="Emerg. Microbes Infect.">
        <title>Comprehensive subspecies identification of 175 nontuberculous mycobacteria species based on 7547 genomic profiles.</title>
        <authorList>
            <person name="Matsumoto Y."/>
            <person name="Kinjo T."/>
            <person name="Motooka D."/>
            <person name="Nabeya D."/>
            <person name="Jung N."/>
            <person name="Uechi K."/>
            <person name="Horii T."/>
            <person name="Iida T."/>
            <person name="Fujita J."/>
            <person name="Nakamura S."/>
        </authorList>
    </citation>
    <scope>NUCLEOTIDE SEQUENCE [LARGE SCALE GENOMIC DNA]</scope>
    <source>
        <strain evidence="12 15">JCM 18113</strain>
    </source>
</reference>
<evidence type="ECO:0000259" key="11">
    <source>
        <dbReference type="PROSITE" id="PS51168"/>
    </source>
</evidence>
<evidence type="ECO:0000256" key="1">
    <source>
        <dbReference type="ARBA" id="ARBA00000824"/>
    </source>
</evidence>
<protein>
    <recommendedName>
        <fullName evidence="10">Intracellular chorismate mutase</fullName>
        <ecNumber evidence="4">5.4.99.5</ecNumber>
    </recommendedName>
</protein>
<dbReference type="InterPro" id="IPR036979">
    <property type="entry name" value="CM_dom_sf"/>
</dbReference>
<dbReference type="EC" id="5.4.99.5" evidence="4"/>